<evidence type="ECO:0000313" key="3">
    <source>
        <dbReference type="Proteomes" id="UP001217089"/>
    </source>
</evidence>
<dbReference type="EMBL" id="JARBDR010000793">
    <property type="protein sequence ID" value="KAJ8307291.1"/>
    <property type="molecule type" value="Genomic_DNA"/>
</dbReference>
<dbReference type="InterPro" id="IPR019819">
    <property type="entry name" value="Carboxylesterase_B_CS"/>
</dbReference>
<feature type="domain" description="Carboxylesterase type B" evidence="1">
    <location>
        <begin position="164"/>
        <end position="367"/>
    </location>
</feature>
<dbReference type="PROSITE" id="PS00941">
    <property type="entry name" value="CARBOXYLESTERASE_B_2"/>
    <property type="match status" value="1"/>
</dbReference>
<dbReference type="Proteomes" id="UP001217089">
    <property type="component" value="Unassembled WGS sequence"/>
</dbReference>
<evidence type="ECO:0000313" key="2">
    <source>
        <dbReference type="EMBL" id="KAJ8307291.1"/>
    </source>
</evidence>
<dbReference type="PANTHER" id="PTHR45570">
    <property type="entry name" value="CARBOXYLIC ESTER HYDROLASE"/>
    <property type="match status" value="1"/>
</dbReference>
<dbReference type="Gene3D" id="3.40.50.1820">
    <property type="entry name" value="alpha/beta hydrolase"/>
    <property type="match status" value="2"/>
</dbReference>
<dbReference type="Pfam" id="PF00135">
    <property type="entry name" value="COesterase"/>
    <property type="match status" value="2"/>
</dbReference>
<keyword evidence="3" id="KW-1185">Reference proteome</keyword>
<reference evidence="2 3" key="1">
    <citation type="submission" date="2022-12" db="EMBL/GenBank/DDBJ databases">
        <title>Chromosome-level genome of Tegillarca granosa.</title>
        <authorList>
            <person name="Kim J."/>
        </authorList>
    </citation>
    <scope>NUCLEOTIDE SEQUENCE [LARGE SCALE GENOMIC DNA]</scope>
    <source>
        <strain evidence="2">Teg-2019</strain>
        <tissue evidence="2">Adductor muscle</tissue>
    </source>
</reference>
<proteinExistence type="predicted"/>
<dbReference type="InterPro" id="IPR002018">
    <property type="entry name" value="CarbesteraseB"/>
</dbReference>
<sequence>MMVSEDCLYLNIWAPLKANQSTSYPVFVFIHGGDFVGMASSSPLFDAENITFKGEVITVTMDYRLGALGFLVTSDTQNGEGSSGNFGILDQRLALKWVTVGGQSAGAQSTVIHLMKTESSQYFRRAIIQSAPFSLPFRSRDEALFLGDLLAEELKSMGTILAIKNTTFFDKPILIGTVTEETRIYIYTAWKTPLSVRQYIEVLVATFLLDAEEVLLQYPSSSSEDQRDTLVQLGTDFLFTCSTRNYTRNILDKGNTNIYHYIYNHAFSFPGWGQFKYCDGHVCHGSELPFLFQTKGNFTITPDEGVLSEALLYYWTNFIKNGNPNMGHGVDLTWPPYLQETDWNYMLFETPKRFIGSHYRSDQCLFWDKIGYKA</sequence>
<name>A0ABQ9ESC5_TEGGR</name>
<protein>
    <recommendedName>
        <fullName evidence="1">Carboxylesterase type B domain-containing protein</fullName>
    </recommendedName>
</protein>
<evidence type="ECO:0000259" key="1">
    <source>
        <dbReference type="Pfam" id="PF00135"/>
    </source>
</evidence>
<feature type="domain" description="Carboxylesterase type B" evidence="1">
    <location>
        <begin position="3"/>
        <end position="154"/>
    </location>
</feature>
<dbReference type="InterPro" id="IPR029058">
    <property type="entry name" value="AB_hydrolase_fold"/>
</dbReference>
<gene>
    <name evidence="2" type="ORF">KUTeg_015375</name>
</gene>
<dbReference type="SUPFAM" id="SSF53474">
    <property type="entry name" value="alpha/beta-Hydrolases"/>
    <property type="match status" value="1"/>
</dbReference>
<comment type="caution">
    <text evidence="2">The sequence shown here is derived from an EMBL/GenBank/DDBJ whole genome shotgun (WGS) entry which is preliminary data.</text>
</comment>
<organism evidence="2 3">
    <name type="scientific">Tegillarca granosa</name>
    <name type="common">Malaysian cockle</name>
    <name type="synonym">Anadara granosa</name>
    <dbReference type="NCBI Taxonomy" id="220873"/>
    <lineage>
        <taxon>Eukaryota</taxon>
        <taxon>Metazoa</taxon>
        <taxon>Spiralia</taxon>
        <taxon>Lophotrochozoa</taxon>
        <taxon>Mollusca</taxon>
        <taxon>Bivalvia</taxon>
        <taxon>Autobranchia</taxon>
        <taxon>Pteriomorphia</taxon>
        <taxon>Arcoida</taxon>
        <taxon>Arcoidea</taxon>
        <taxon>Arcidae</taxon>
        <taxon>Tegillarca</taxon>
    </lineage>
</organism>
<dbReference type="PANTHER" id="PTHR45570:SF1">
    <property type="entry name" value="CARBOXYLIC ESTER HYDROLASE"/>
    <property type="match status" value="1"/>
</dbReference>
<accession>A0ABQ9ESC5</accession>